<dbReference type="EMBL" id="CM055100">
    <property type="protein sequence ID" value="KAJ7543174.1"/>
    <property type="molecule type" value="Genomic_DNA"/>
</dbReference>
<accession>A0ACC2CMP7</accession>
<proteinExistence type="predicted"/>
<organism evidence="1 2">
    <name type="scientific">Diphasiastrum complanatum</name>
    <name type="common">Issler's clubmoss</name>
    <name type="synonym">Lycopodium complanatum</name>
    <dbReference type="NCBI Taxonomy" id="34168"/>
    <lineage>
        <taxon>Eukaryota</taxon>
        <taxon>Viridiplantae</taxon>
        <taxon>Streptophyta</taxon>
        <taxon>Embryophyta</taxon>
        <taxon>Tracheophyta</taxon>
        <taxon>Lycopodiopsida</taxon>
        <taxon>Lycopodiales</taxon>
        <taxon>Lycopodiaceae</taxon>
        <taxon>Lycopodioideae</taxon>
        <taxon>Diphasiastrum</taxon>
    </lineage>
</organism>
<gene>
    <name evidence="1" type="ORF">O6H91_09G027900</name>
</gene>
<keyword evidence="2" id="KW-1185">Reference proteome</keyword>
<comment type="caution">
    <text evidence="1">The sequence shown here is derived from an EMBL/GenBank/DDBJ whole genome shotgun (WGS) entry which is preliminary data.</text>
</comment>
<dbReference type="Proteomes" id="UP001162992">
    <property type="component" value="Chromosome 9"/>
</dbReference>
<evidence type="ECO:0000313" key="2">
    <source>
        <dbReference type="Proteomes" id="UP001162992"/>
    </source>
</evidence>
<sequence>MPSCTSDSDSWSEKSKSASASESAVPLSVKPASDVRGDSSESRRFLELKAKVLRQNEQLKKRTKHIKDQREKILRYTPGNWLVGRGGTRSGYAIPAVTTLLIVGPVGAGKSTLINNIIRVVDKTDHGFDRAQTYENTREYGTYFLEEYSICESQSICLFDTRGLSGEDLTEDLAVLQTWMREGVHHGQMVVRSSDSSALKECLKSKGRHGHDKLSKKRDVNCVIFVVSAVEVHNMKANEDFASQNNLVCLFKDPYLTFKDDRPVVVMTHGDELCKDDRVAARIHLGELLGLSPINHIFDISGFTGRIVDDDCDPTTDMALLEMLEYALQKADRNLPYKITTNFFLKQVVEATRRFPRINDAIKERPEITIAMFWLLLFGLALAAIIEIID</sequence>
<protein>
    <submittedName>
        <fullName evidence="1">Uncharacterized protein</fullName>
    </submittedName>
</protein>
<evidence type="ECO:0000313" key="1">
    <source>
        <dbReference type="EMBL" id="KAJ7543174.1"/>
    </source>
</evidence>
<name>A0ACC2CMP7_DIPCM</name>
<reference evidence="2" key="1">
    <citation type="journal article" date="2024" name="Proc. Natl. Acad. Sci. U.S.A.">
        <title>Extraordinary preservation of gene collinearity over three hundred million years revealed in homosporous lycophytes.</title>
        <authorList>
            <person name="Li C."/>
            <person name="Wickell D."/>
            <person name="Kuo L.Y."/>
            <person name="Chen X."/>
            <person name="Nie B."/>
            <person name="Liao X."/>
            <person name="Peng D."/>
            <person name="Ji J."/>
            <person name="Jenkins J."/>
            <person name="Williams M."/>
            <person name="Shu S."/>
            <person name="Plott C."/>
            <person name="Barry K."/>
            <person name="Rajasekar S."/>
            <person name="Grimwood J."/>
            <person name="Han X."/>
            <person name="Sun S."/>
            <person name="Hou Z."/>
            <person name="He W."/>
            <person name="Dai G."/>
            <person name="Sun C."/>
            <person name="Schmutz J."/>
            <person name="Leebens-Mack J.H."/>
            <person name="Li F.W."/>
            <person name="Wang L."/>
        </authorList>
    </citation>
    <scope>NUCLEOTIDE SEQUENCE [LARGE SCALE GENOMIC DNA]</scope>
    <source>
        <strain evidence="2">cv. PW_Plant_1</strain>
    </source>
</reference>